<evidence type="ECO:0000313" key="3">
    <source>
        <dbReference type="Proteomes" id="UP001055125"/>
    </source>
</evidence>
<dbReference type="RefSeq" id="WP_238245610.1">
    <property type="nucleotide sequence ID" value="NZ_BPQP01000063.1"/>
</dbReference>
<dbReference type="InterPro" id="IPR035069">
    <property type="entry name" value="TTHA1013/TTHA0281-like"/>
</dbReference>
<dbReference type="Gene3D" id="3.30.160.250">
    <property type="match status" value="1"/>
</dbReference>
<name>A0ABQ4S1J8_9HYPH</name>
<evidence type="ECO:0000259" key="1">
    <source>
        <dbReference type="Pfam" id="PF15919"/>
    </source>
</evidence>
<protein>
    <recommendedName>
        <fullName evidence="1">HicB-like antitoxin of toxin-antitoxin system domain-containing protein</fullName>
    </recommendedName>
</protein>
<reference evidence="2" key="1">
    <citation type="journal article" date="2021" name="Front. Microbiol.">
        <title>Comprehensive Comparative Genomics and Phenotyping of Methylobacterium Species.</title>
        <authorList>
            <person name="Alessa O."/>
            <person name="Ogura Y."/>
            <person name="Fujitani Y."/>
            <person name="Takami H."/>
            <person name="Hayashi T."/>
            <person name="Sahin N."/>
            <person name="Tani A."/>
        </authorList>
    </citation>
    <scope>NUCLEOTIDE SEQUENCE</scope>
    <source>
        <strain evidence="2">DSM 19015</strain>
    </source>
</reference>
<organism evidence="2 3">
    <name type="scientific">Methylobacterium iners</name>
    <dbReference type="NCBI Taxonomy" id="418707"/>
    <lineage>
        <taxon>Bacteria</taxon>
        <taxon>Pseudomonadati</taxon>
        <taxon>Pseudomonadota</taxon>
        <taxon>Alphaproteobacteria</taxon>
        <taxon>Hyphomicrobiales</taxon>
        <taxon>Methylobacteriaceae</taxon>
        <taxon>Methylobacterium</taxon>
    </lineage>
</organism>
<keyword evidence="3" id="KW-1185">Reference proteome</keyword>
<proteinExistence type="predicted"/>
<evidence type="ECO:0000313" key="2">
    <source>
        <dbReference type="EMBL" id="GJD96505.1"/>
    </source>
</evidence>
<dbReference type="InterPro" id="IPR031807">
    <property type="entry name" value="HicB-like"/>
</dbReference>
<comment type="caution">
    <text evidence="2">The sequence shown here is derived from an EMBL/GenBank/DDBJ whole genome shotgun (WGS) entry which is preliminary data.</text>
</comment>
<dbReference type="Proteomes" id="UP001055125">
    <property type="component" value="Unassembled WGS sequence"/>
</dbReference>
<feature type="domain" description="HicB-like antitoxin of toxin-antitoxin system" evidence="1">
    <location>
        <begin position="4"/>
        <end position="119"/>
    </location>
</feature>
<dbReference type="SUPFAM" id="SSF143100">
    <property type="entry name" value="TTHA1013/TTHA0281-like"/>
    <property type="match status" value="1"/>
</dbReference>
<accession>A0ABQ4S1J8</accession>
<dbReference type="Pfam" id="PF15919">
    <property type="entry name" value="HicB_lk_antitox"/>
    <property type="match status" value="1"/>
</dbReference>
<gene>
    <name evidence="2" type="ORF">OCOJLMKI_3726</name>
</gene>
<sequence>MTAYIGILEKEPDTLWGLWFPDLPGCIAAAETADETVTQAGEALAQWLAIARGDGETVSPPRTIEALRNDADFAEALATGHVAIVIRPPVDELGLDDGQLRAVDEAAERRGLSRRGLLRELVLNQIAG</sequence>
<dbReference type="EMBL" id="BPQP01000063">
    <property type="protein sequence ID" value="GJD96505.1"/>
    <property type="molecule type" value="Genomic_DNA"/>
</dbReference>
<reference evidence="2" key="2">
    <citation type="submission" date="2021-08" db="EMBL/GenBank/DDBJ databases">
        <authorList>
            <person name="Tani A."/>
            <person name="Ola A."/>
            <person name="Ogura Y."/>
            <person name="Katsura K."/>
            <person name="Hayashi T."/>
        </authorList>
    </citation>
    <scope>NUCLEOTIDE SEQUENCE</scope>
    <source>
        <strain evidence="2">DSM 19015</strain>
    </source>
</reference>
<dbReference type="CDD" id="cd21631">
    <property type="entry name" value="RHH_CopG_NikR-like"/>
    <property type="match status" value="1"/>
</dbReference>